<evidence type="ECO:0000259" key="2">
    <source>
        <dbReference type="Pfam" id="PF11867"/>
    </source>
</evidence>
<reference evidence="3 4" key="1">
    <citation type="journal article" date="2019" name="Int. J. Syst. Evol. Microbiol.">
        <title>The Global Catalogue of Microorganisms (GCM) 10K type strain sequencing project: providing services to taxonomists for standard genome sequencing and annotation.</title>
        <authorList>
            <consortium name="The Broad Institute Genomics Platform"/>
            <consortium name="The Broad Institute Genome Sequencing Center for Infectious Disease"/>
            <person name="Wu L."/>
            <person name="Ma J."/>
        </authorList>
    </citation>
    <scope>NUCLEOTIDE SEQUENCE [LARGE SCALE GENOMIC DNA]</scope>
    <source>
        <strain evidence="3 4">JCM 12149</strain>
    </source>
</reference>
<accession>A0ABN0Z2S1</accession>
<evidence type="ECO:0000256" key="1">
    <source>
        <dbReference type="ARBA" id="ARBA00022747"/>
    </source>
</evidence>
<feature type="domain" description="Type I restriction enzyme HindI endonuclease subunit-like C-terminal" evidence="2">
    <location>
        <begin position="7"/>
        <end position="276"/>
    </location>
</feature>
<evidence type="ECO:0000313" key="4">
    <source>
        <dbReference type="Proteomes" id="UP001501459"/>
    </source>
</evidence>
<comment type="caution">
    <text evidence="3">The sequence shown here is derived from an EMBL/GenBank/DDBJ whole genome shotgun (WGS) entry which is preliminary data.</text>
</comment>
<protein>
    <recommendedName>
        <fullName evidence="2">Type I restriction enzyme HindI endonuclease subunit-like C-terminal domain-containing protein</fullName>
    </recommendedName>
</protein>
<dbReference type="RefSeq" id="WP_343750538.1">
    <property type="nucleotide sequence ID" value="NZ_BAAADM010000004.1"/>
</dbReference>
<gene>
    <name evidence="3" type="ORF">GCM10008983_01640</name>
</gene>
<dbReference type="InterPro" id="IPR021810">
    <property type="entry name" value="T1RH-like_C"/>
</dbReference>
<dbReference type="EMBL" id="BAAADM010000004">
    <property type="protein sequence ID" value="GAA0429001.1"/>
    <property type="molecule type" value="Genomic_DNA"/>
</dbReference>
<name>A0ABN0Z2S1_9BACI</name>
<dbReference type="InterPro" id="IPR051268">
    <property type="entry name" value="Type-I_R_enzyme_R_subunit"/>
</dbReference>
<sequence>MSAQLNQEPESFVETCVKLEKAYKLVKHLDEIIPYGDEVTLYQMVRVQVKKHITSKPVQPEGNKTIEERLNDLVDDHLETQDPVDIYAVAGIEKPDISILDENFLKDTEGKEHEDLRLKLLQKLLEDHITVNFKSGSKKERDMREMLEKTLEDYHNRIIQAADVVRMMVNMKEETDEEAAFREELGLSDEEAEFYKAITALELDAFDNQFLADLIHKIVKQLKKNLGEDWTSDHRKNIYAKMKLAVKQVLLKEKITGQQLEFITNAVMEEAEKQYKNWPREA</sequence>
<dbReference type="PANTHER" id="PTHR30195">
    <property type="entry name" value="TYPE I SITE-SPECIFIC DEOXYRIBONUCLEASE PROTEIN SUBUNIT M AND R"/>
    <property type="match status" value="1"/>
</dbReference>
<dbReference type="PANTHER" id="PTHR30195:SF15">
    <property type="entry name" value="TYPE I RESTRICTION ENZYME HINDI ENDONUCLEASE SUBUNIT"/>
    <property type="match status" value="1"/>
</dbReference>
<dbReference type="Pfam" id="PF11867">
    <property type="entry name" value="T1RH-like_C"/>
    <property type="match status" value="1"/>
</dbReference>
<evidence type="ECO:0000313" key="3">
    <source>
        <dbReference type="EMBL" id="GAA0429001.1"/>
    </source>
</evidence>
<keyword evidence="1" id="KW-0680">Restriction system</keyword>
<dbReference type="Proteomes" id="UP001501459">
    <property type="component" value="Unassembled WGS sequence"/>
</dbReference>
<keyword evidence="4" id="KW-1185">Reference proteome</keyword>
<organism evidence="3 4">
    <name type="scientific">Lentibacillus halophilus</name>
    <dbReference type="NCBI Taxonomy" id="295065"/>
    <lineage>
        <taxon>Bacteria</taxon>
        <taxon>Bacillati</taxon>
        <taxon>Bacillota</taxon>
        <taxon>Bacilli</taxon>
        <taxon>Bacillales</taxon>
        <taxon>Bacillaceae</taxon>
        <taxon>Lentibacillus</taxon>
    </lineage>
</organism>
<proteinExistence type="predicted"/>